<sequence length="585" mass="64174">MPRIWQVIKKYLLRGVIVLGTLILIVLAGILSYLIVYNGKIYPNISVAGIKVGGIISSEASGILSKNTITPSELTLTYQDQVFKIKTDDINLSYDFPASANRVFEFTRTGNILYDLENRIRLLFYPKNFGLVTNISSDKLAKTVSIIAGQISIDPINPGISKVNGSIVVNRGSPGKEVDQERLTSDIVQSLSVGSASQISIPVDNVDNTLNEVEAKALTERAQKFLGKTISLKFEYNNIQLQDTDLFKLLDPKEGYKDDALSESIQKVAETIERDPQNPKFVFENGKVTEFQPSLPGVKIDNENFKNLLIEKMDILAGSTDKNLDLDIPVVKSPPEITTDKVNNLGIKELIGRGTSTYFHSIPNRVHNVSLAASRINGTLVKPGETFSFNEALGDVSAFTGYQQAYIISGGKTILGDGGGVCQVSTTLFRALLDAGLPIIERQAHAYRVGYYEQDSPPGLDATVYSPSPDLKFTNDTGNYVLIEASANPKNYSLVFELYGTLDGRVASVSKPIVTNVSSPPEDLYQDDPSLPTGTIKQIEYKAWGAKVTFKYVVTKNGQEIINKTFISNYKPWQAVYLRGTGPVN</sequence>
<evidence type="ECO:0000256" key="1">
    <source>
        <dbReference type="SAM" id="Phobius"/>
    </source>
</evidence>
<comment type="caution">
    <text evidence="3">The sequence shown here is derived from an EMBL/GenBank/DDBJ whole genome shotgun (WGS) entry which is preliminary data.</text>
</comment>
<reference evidence="3 4" key="1">
    <citation type="journal article" date="2015" name="Nature">
        <title>rRNA introns, odd ribosomes, and small enigmatic genomes across a large radiation of phyla.</title>
        <authorList>
            <person name="Brown C.T."/>
            <person name="Hug L.A."/>
            <person name="Thomas B.C."/>
            <person name="Sharon I."/>
            <person name="Castelle C.J."/>
            <person name="Singh A."/>
            <person name="Wilkins M.J."/>
            <person name="Williams K.H."/>
            <person name="Banfield J.F."/>
        </authorList>
    </citation>
    <scope>NUCLEOTIDE SEQUENCE [LARGE SCALE GENOMIC DNA]</scope>
</reference>
<evidence type="ECO:0000259" key="2">
    <source>
        <dbReference type="Pfam" id="PF12229"/>
    </source>
</evidence>
<keyword evidence="1" id="KW-0472">Membrane</keyword>
<dbReference type="InterPro" id="IPR022029">
    <property type="entry name" value="YoaR-like_PG-bd"/>
</dbReference>
<evidence type="ECO:0000313" key="4">
    <source>
        <dbReference type="Proteomes" id="UP000034293"/>
    </source>
</evidence>
<dbReference type="Pfam" id="PF04294">
    <property type="entry name" value="VanW"/>
    <property type="match status" value="1"/>
</dbReference>
<keyword evidence="1" id="KW-0812">Transmembrane</keyword>
<protein>
    <submittedName>
        <fullName evidence="3">VanW family protein</fullName>
    </submittedName>
</protein>
<feature type="domain" description="YoaR-like putative peptidoglycan binding" evidence="2">
    <location>
        <begin position="226"/>
        <end position="313"/>
    </location>
</feature>
<dbReference type="Pfam" id="PF12229">
    <property type="entry name" value="PG_binding_4"/>
    <property type="match status" value="2"/>
</dbReference>
<dbReference type="InterPro" id="IPR007391">
    <property type="entry name" value="Vancomycin_resist_VanW"/>
</dbReference>
<dbReference type="EMBL" id="LBZA01000054">
    <property type="protein sequence ID" value="KKR61726.1"/>
    <property type="molecule type" value="Genomic_DNA"/>
</dbReference>
<dbReference type="AlphaFoldDB" id="A0A0G0SH87"/>
<feature type="transmembrane region" description="Helical" evidence="1">
    <location>
        <begin position="12"/>
        <end position="36"/>
    </location>
</feature>
<accession>A0A0G0SH87</accession>
<gene>
    <name evidence="3" type="ORF">UU02_C0054G0007</name>
</gene>
<organism evidence="3 4">
    <name type="scientific">Candidatus Woesebacteria bacterium GW2011_GWA1_40_43</name>
    <dbReference type="NCBI Taxonomy" id="1618553"/>
    <lineage>
        <taxon>Bacteria</taxon>
        <taxon>Candidatus Woeseibacteriota</taxon>
    </lineage>
</organism>
<dbReference type="PANTHER" id="PTHR35788:SF1">
    <property type="entry name" value="EXPORTED PROTEIN"/>
    <property type="match status" value="1"/>
</dbReference>
<evidence type="ECO:0000313" key="3">
    <source>
        <dbReference type="EMBL" id="KKR61726.1"/>
    </source>
</evidence>
<keyword evidence="1" id="KW-1133">Transmembrane helix</keyword>
<feature type="domain" description="YoaR-like putative peptidoglycan binding" evidence="2">
    <location>
        <begin position="84"/>
        <end position="194"/>
    </location>
</feature>
<dbReference type="PATRIC" id="fig|1618553.3.peg.660"/>
<dbReference type="InterPro" id="IPR052913">
    <property type="entry name" value="Glycopeptide_resist_protein"/>
</dbReference>
<name>A0A0G0SH87_9BACT</name>
<dbReference type="Proteomes" id="UP000034293">
    <property type="component" value="Unassembled WGS sequence"/>
</dbReference>
<dbReference type="PANTHER" id="PTHR35788">
    <property type="entry name" value="EXPORTED PROTEIN-RELATED"/>
    <property type="match status" value="1"/>
</dbReference>
<proteinExistence type="predicted"/>